<dbReference type="AlphaFoldDB" id="A0AB36RUV5"/>
<evidence type="ECO:0000256" key="1">
    <source>
        <dbReference type="SAM" id="MobiDB-lite"/>
    </source>
</evidence>
<accession>A0AB36RUV5</accession>
<reference evidence="2 3" key="1">
    <citation type="journal article" date="2017" name="Clin. Infect. Dis.">
        <title>Increased Risk for Meningococcal Disease among Men who have Sex with Men in the United States, 2012-2015.</title>
        <authorList>
            <person name="Folaranmi T.A."/>
            <person name="Kretz C.B."/>
            <person name="Kamiya H."/>
            <person name="MacNeil J.R."/>
            <person name="Whaley M.J."/>
            <person name="Blain A."/>
            <person name="Antwi M."/>
            <person name="Dorsinville M."/>
            <person name="Pacilli M."/>
            <person name="Smith S."/>
            <person name="Civen R."/>
            <person name="Ngo V."/>
            <person name="Winter K."/>
            <person name="Harriman K."/>
            <person name="Wang X."/>
            <person name="Bowen V.B."/>
            <person name="Patel M."/>
            <person name="Martin S."/>
            <person name="Misegades L."/>
            <person name="Meyer S.A."/>
        </authorList>
    </citation>
    <scope>NUCLEOTIDE SEQUENCE [LARGE SCALE GENOMIC DNA]</scope>
    <source>
        <strain evidence="2 3">M26503</strain>
    </source>
</reference>
<evidence type="ECO:0000313" key="3">
    <source>
        <dbReference type="Proteomes" id="UP000217930"/>
    </source>
</evidence>
<dbReference type="EMBL" id="NTLY01000001">
    <property type="protein sequence ID" value="PBJ88786.1"/>
    <property type="molecule type" value="Genomic_DNA"/>
</dbReference>
<protein>
    <submittedName>
        <fullName evidence="2">Uncharacterized protein</fullName>
    </submittedName>
</protein>
<organism evidence="2 3">
    <name type="scientific">Neisseria meningitidis</name>
    <dbReference type="NCBI Taxonomy" id="487"/>
    <lineage>
        <taxon>Bacteria</taxon>
        <taxon>Pseudomonadati</taxon>
        <taxon>Pseudomonadota</taxon>
        <taxon>Betaproteobacteria</taxon>
        <taxon>Neisseriales</taxon>
        <taxon>Neisseriaceae</taxon>
        <taxon>Neisseria</taxon>
    </lineage>
</organism>
<feature type="region of interest" description="Disordered" evidence="1">
    <location>
        <begin position="1"/>
        <end position="28"/>
    </location>
</feature>
<sequence>MAAPPPRQKKTIRNASDRSGLFSGESAASEHTAHAHIDLPSLAHRVHRRPLRLKIKLPSVVGITTQKNELLDIPMFFICFYIVMRSDKRPPDICLDGIVLLNFYKYV</sequence>
<name>A0AB36RUV5_NEIME</name>
<comment type="caution">
    <text evidence="2">The sequence shown here is derived from an EMBL/GenBank/DDBJ whole genome shotgun (WGS) entry which is preliminary data.</text>
</comment>
<gene>
    <name evidence="2" type="ORF">CNQ34_00115</name>
</gene>
<proteinExistence type="predicted"/>
<dbReference type="Proteomes" id="UP000217930">
    <property type="component" value="Unassembled WGS sequence"/>
</dbReference>
<evidence type="ECO:0000313" key="2">
    <source>
        <dbReference type="EMBL" id="PBJ88786.1"/>
    </source>
</evidence>